<evidence type="ECO:0000256" key="2">
    <source>
        <dbReference type="ARBA" id="ARBA00012438"/>
    </source>
</evidence>
<dbReference type="AlphaFoldDB" id="A0A7G7G4T3"/>
<dbReference type="PROSITE" id="PS50113">
    <property type="entry name" value="PAC"/>
    <property type="match status" value="2"/>
</dbReference>
<dbReference type="InterPro" id="IPR003018">
    <property type="entry name" value="GAF"/>
</dbReference>
<dbReference type="Pfam" id="PF02518">
    <property type="entry name" value="HATPase_c"/>
    <property type="match status" value="1"/>
</dbReference>
<dbReference type="InterPro" id="IPR003594">
    <property type="entry name" value="HATPase_dom"/>
</dbReference>
<reference evidence="12 13" key="1">
    <citation type="journal article" date="2018" name="Int. J. Syst. Evol. Microbiol.">
        <title>Adhaeribacter swui sp. nov., isolated from wet mud.</title>
        <authorList>
            <person name="Kim D.U."/>
            <person name="Kim K.W."/>
            <person name="Kang M.S."/>
            <person name="Kim J.Y."/>
            <person name="Jang J.H."/>
            <person name="Kim M.K."/>
        </authorList>
    </citation>
    <scope>NUCLEOTIDE SEQUENCE [LARGE SCALE GENOMIC DNA]</scope>
    <source>
        <strain evidence="12 13">KCTC 52873</strain>
    </source>
</reference>
<dbReference type="CDD" id="cd17546">
    <property type="entry name" value="REC_hyHK_CKI1_RcsC-like"/>
    <property type="match status" value="1"/>
</dbReference>
<evidence type="ECO:0000313" key="13">
    <source>
        <dbReference type="Proteomes" id="UP000515237"/>
    </source>
</evidence>
<evidence type="ECO:0000256" key="6">
    <source>
        <dbReference type="ARBA" id="ARBA00023012"/>
    </source>
</evidence>
<dbReference type="SUPFAM" id="SSF52172">
    <property type="entry name" value="CheY-like"/>
    <property type="match status" value="1"/>
</dbReference>
<evidence type="ECO:0000256" key="5">
    <source>
        <dbReference type="ARBA" id="ARBA00022777"/>
    </source>
</evidence>
<organism evidence="12 13">
    <name type="scientific">Adhaeribacter swui</name>
    <dbReference type="NCBI Taxonomy" id="2086471"/>
    <lineage>
        <taxon>Bacteria</taxon>
        <taxon>Pseudomonadati</taxon>
        <taxon>Bacteroidota</taxon>
        <taxon>Cytophagia</taxon>
        <taxon>Cytophagales</taxon>
        <taxon>Hymenobacteraceae</taxon>
        <taxon>Adhaeribacter</taxon>
    </lineage>
</organism>
<keyword evidence="13" id="KW-1185">Reference proteome</keyword>
<dbReference type="PROSITE" id="PS50112">
    <property type="entry name" value="PAS"/>
    <property type="match status" value="2"/>
</dbReference>
<sequence>MPAKNFTLLAPSEEAKRLNTLYQYEILDTEAEADFDAITQLASQICNTPIAHISFIDQDRQWFKSIIGLKFTEIARSNSLCQYTILDDNILEVEDSSEHELFCKYLAVTQDPPIRFYAGAPLITSDGYRIGTLCVLDKKSRSLTNAQRQSLQTLAQGVITSLELRFHRRKLEQENQRLNLHKMLFNNSVEMMCIIDLKTSLFIEVNAAVKTIMGFEPHELIGQSVLDFIHPEDLNNWINLLEKLPAGEAIESESRYFAKDGTIRWISCRNQTIHGKIFATARDITQLRKSGSENLNVENLLINVLDNSPSGICAFQCIRDEAHQIVDFKWLMLNQAVEKIIEQKASDVIGQAFSKVSNSENLKILLPLAKQVIDQNTPIQEELYFYGKDGRKNWYQLIANKMGDGLVVVVNDISERKLNEEELQNQRTFYESILNNIPSDVAVFDAELRYLFANPQAIKNPEIQQWIIGKNDFEYAAYRNCKLSIAEQHTQKIQEAIVKKQIMQWEETIAAPDGQLFHYMRRLNPIFDEANNLQYLIGYGFDITDRKNIETELQYQKELVQQVIDTNPSLLYLKNEEGQFTLVNKAFADFFGLPADQLIGQNSAAFESSLEASAVSQNQDHQVLETCQSVEIKELNVYHPLKDQQLCFNLLKIPFIQADKKPQILCIATDITEAKEIERSLRESQKMLTESQQIAHLGSWYCDLKLEKAVWSDETFHIFGLEPHEEPPNFKEVLQLLHPEDAQALIGKLQETIVYQQPYTAESRIMLPNGQVRYIQDVGRTELDETGQPCRLVGTIQDITNHKKIEQELILAKEQAEELVRAKEMFLSMMSHEIRTPLNAVIGMSHLLLQSNPKPEQIENLKVLRFSGENLLILINDILDFSKIEAGKITFEETPFNLPDLISSVKQSFQYQADEKNLKIKARLDAALPSVLVGDPVRLNQIITNLLSNAIKFTAQGSITMDIVLEEETKEQATLSFIVTDTGIGIPEDKLSVIFESFTQAQSDTTRKFGGTGLGLTITKRLIELQNGTISVTSTLGKGSVFTVTIPFNKSPQQVVAPDQPYFDNPSQNLENVRLLLVEDNEVNQFIAMQFLKNWGITPDCALNGEVAVNMARQQTYDIILMDLQMPVMDGFEATKQIRELGGSYATIPIIALTASAMVDVREKALHYGMNEHVSKPFNPNELYSKIIKYTNPEILPAAIYHNNFL</sequence>
<evidence type="ECO:0000259" key="8">
    <source>
        <dbReference type="PROSITE" id="PS50109"/>
    </source>
</evidence>
<feature type="domain" description="PAC" evidence="11">
    <location>
        <begin position="503"/>
        <end position="555"/>
    </location>
</feature>
<dbReference type="Pfam" id="PF00512">
    <property type="entry name" value="HisKA"/>
    <property type="match status" value="1"/>
</dbReference>
<dbReference type="Gene3D" id="3.30.450.40">
    <property type="match status" value="1"/>
</dbReference>
<keyword evidence="6" id="KW-0902">Two-component regulatory system</keyword>
<dbReference type="GO" id="GO:0000155">
    <property type="term" value="F:phosphorelay sensor kinase activity"/>
    <property type="evidence" value="ECO:0007669"/>
    <property type="project" value="InterPro"/>
</dbReference>
<keyword evidence="5" id="KW-0418">Kinase</keyword>
<evidence type="ECO:0000256" key="3">
    <source>
        <dbReference type="ARBA" id="ARBA00022553"/>
    </source>
</evidence>
<dbReference type="SMART" id="SM00086">
    <property type="entry name" value="PAC"/>
    <property type="match status" value="4"/>
</dbReference>
<dbReference type="InterPro" id="IPR013655">
    <property type="entry name" value="PAS_fold_3"/>
</dbReference>
<dbReference type="InterPro" id="IPR001610">
    <property type="entry name" value="PAC"/>
</dbReference>
<evidence type="ECO:0000259" key="10">
    <source>
        <dbReference type="PROSITE" id="PS50112"/>
    </source>
</evidence>
<dbReference type="Gene3D" id="3.30.450.20">
    <property type="entry name" value="PAS domain"/>
    <property type="match status" value="5"/>
</dbReference>
<dbReference type="Pfam" id="PF00072">
    <property type="entry name" value="Response_reg"/>
    <property type="match status" value="1"/>
</dbReference>
<dbReference type="InterPro" id="IPR000014">
    <property type="entry name" value="PAS"/>
</dbReference>
<dbReference type="SMART" id="SM00448">
    <property type="entry name" value="REC"/>
    <property type="match status" value="1"/>
</dbReference>
<feature type="domain" description="PAS" evidence="10">
    <location>
        <begin position="177"/>
        <end position="248"/>
    </location>
</feature>
<dbReference type="PANTHER" id="PTHR45339:SF1">
    <property type="entry name" value="HYBRID SIGNAL TRANSDUCTION HISTIDINE KINASE J"/>
    <property type="match status" value="1"/>
</dbReference>
<dbReference type="SMART" id="SM00091">
    <property type="entry name" value="PAS"/>
    <property type="match status" value="5"/>
</dbReference>
<feature type="domain" description="Response regulatory" evidence="9">
    <location>
        <begin position="1074"/>
        <end position="1191"/>
    </location>
</feature>
<name>A0A7G7G4T3_9BACT</name>
<dbReference type="Gene3D" id="2.10.70.100">
    <property type="match status" value="1"/>
</dbReference>
<dbReference type="InterPro" id="IPR000700">
    <property type="entry name" value="PAS-assoc_C"/>
</dbReference>
<dbReference type="InterPro" id="IPR036097">
    <property type="entry name" value="HisK_dim/P_sf"/>
</dbReference>
<dbReference type="RefSeq" id="WP_185272948.1">
    <property type="nucleotide sequence ID" value="NZ_CP055156.1"/>
</dbReference>
<proteinExistence type="predicted"/>
<dbReference type="EC" id="2.7.13.3" evidence="2"/>
<dbReference type="InterPro" id="IPR001789">
    <property type="entry name" value="Sig_transdc_resp-reg_receiver"/>
</dbReference>
<dbReference type="InterPro" id="IPR011006">
    <property type="entry name" value="CheY-like_superfamily"/>
</dbReference>
<dbReference type="Pfam" id="PF08448">
    <property type="entry name" value="PAS_4"/>
    <property type="match status" value="2"/>
</dbReference>
<dbReference type="PRINTS" id="PR00344">
    <property type="entry name" value="BCTRLSENSOR"/>
</dbReference>
<evidence type="ECO:0000259" key="9">
    <source>
        <dbReference type="PROSITE" id="PS50110"/>
    </source>
</evidence>
<evidence type="ECO:0000313" key="12">
    <source>
        <dbReference type="EMBL" id="QNF32167.1"/>
    </source>
</evidence>
<dbReference type="InterPro" id="IPR004358">
    <property type="entry name" value="Sig_transdc_His_kin-like_C"/>
</dbReference>
<evidence type="ECO:0000259" key="11">
    <source>
        <dbReference type="PROSITE" id="PS50113"/>
    </source>
</evidence>
<dbReference type="InterPro" id="IPR003661">
    <property type="entry name" value="HisK_dim/P_dom"/>
</dbReference>
<dbReference type="CDD" id="cd00130">
    <property type="entry name" value="PAS"/>
    <property type="match status" value="4"/>
</dbReference>
<protein>
    <recommendedName>
        <fullName evidence="2">histidine kinase</fullName>
        <ecNumber evidence="2">2.7.13.3</ecNumber>
    </recommendedName>
</protein>
<dbReference type="KEGG" id="aswu:HUW51_05280"/>
<dbReference type="SUPFAM" id="SSF55781">
    <property type="entry name" value="GAF domain-like"/>
    <property type="match status" value="1"/>
</dbReference>
<dbReference type="SUPFAM" id="SSF55785">
    <property type="entry name" value="PYP-like sensor domain (PAS domain)"/>
    <property type="match status" value="5"/>
</dbReference>
<evidence type="ECO:0000256" key="1">
    <source>
        <dbReference type="ARBA" id="ARBA00000085"/>
    </source>
</evidence>
<dbReference type="InterPro" id="IPR036890">
    <property type="entry name" value="HATPase_C_sf"/>
</dbReference>
<dbReference type="InterPro" id="IPR005467">
    <property type="entry name" value="His_kinase_dom"/>
</dbReference>
<dbReference type="Pfam" id="PF08447">
    <property type="entry name" value="PAS_3"/>
    <property type="match status" value="2"/>
</dbReference>
<dbReference type="Proteomes" id="UP000515237">
    <property type="component" value="Chromosome"/>
</dbReference>
<dbReference type="PANTHER" id="PTHR45339">
    <property type="entry name" value="HYBRID SIGNAL TRANSDUCTION HISTIDINE KINASE J"/>
    <property type="match status" value="1"/>
</dbReference>
<comment type="catalytic activity">
    <reaction evidence="1">
        <text>ATP + protein L-histidine = ADP + protein N-phospho-L-histidine.</text>
        <dbReference type="EC" id="2.7.13.3"/>
    </reaction>
</comment>
<gene>
    <name evidence="12" type="ORF">HUW51_05280</name>
</gene>
<dbReference type="CDD" id="cd16922">
    <property type="entry name" value="HATPase_EvgS-ArcB-TorS-like"/>
    <property type="match status" value="1"/>
</dbReference>
<dbReference type="Gene3D" id="3.40.50.2300">
    <property type="match status" value="1"/>
</dbReference>
<feature type="domain" description="PAS" evidence="10">
    <location>
        <begin position="556"/>
        <end position="602"/>
    </location>
</feature>
<dbReference type="InterPro" id="IPR035965">
    <property type="entry name" value="PAS-like_dom_sf"/>
</dbReference>
<evidence type="ECO:0000256" key="7">
    <source>
        <dbReference type="PROSITE-ProRule" id="PRU00169"/>
    </source>
</evidence>
<feature type="modified residue" description="4-aspartylphosphate" evidence="7">
    <location>
        <position position="1123"/>
    </location>
</feature>
<dbReference type="NCBIfam" id="TIGR00229">
    <property type="entry name" value="sensory_box"/>
    <property type="match status" value="4"/>
</dbReference>
<dbReference type="SMART" id="SM00065">
    <property type="entry name" value="GAF"/>
    <property type="match status" value="1"/>
</dbReference>
<feature type="domain" description="Histidine kinase" evidence="8">
    <location>
        <begin position="829"/>
        <end position="1050"/>
    </location>
</feature>
<dbReference type="Pfam" id="PF13426">
    <property type="entry name" value="PAS_9"/>
    <property type="match status" value="1"/>
</dbReference>
<dbReference type="SUPFAM" id="SSF47384">
    <property type="entry name" value="Homodimeric domain of signal transducing histidine kinase"/>
    <property type="match status" value="1"/>
</dbReference>
<dbReference type="FunFam" id="3.30.565.10:FF:000010">
    <property type="entry name" value="Sensor histidine kinase RcsC"/>
    <property type="match status" value="1"/>
</dbReference>
<dbReference type="Gene3D" id="1.10.287.130">
    <property type="match status" value="1"/>
</dbReference>
<dbReference type="CDD" id="cd00082">
    <property type="entry name" value="HisKA"/>
    <property type="match status" value="1"/>
</dbReference>
<accession>A0A7G7G4T3</accession>
<dbReference type="Gene3D" id="3.30.565.10">
    <property type="entry name" value="Histidine kinase-like ATPase, C-terminal domain"/>
    <property type="match status" value="1"/>
</dbReference>
<dbReference type="PROSITE" id="PS50109">
    <property type="entry name" value="HIS_KIN"/>
    <property type="match status" value="1"/>
</dbReference>
<dbReference type="SUPFAM" id="SSF55874">
    <property type="entry name" value="ATPase domain of HSP90 chaperone/DNA topoisomerase II/histidine kinase"/>
    <property type="match status" value="1"/>
</dbReference>
<dbReference type="SMART" id="SM00387">
    <property type="entry name" value="HATPase_c"/>
    <property type="match status" value="1"/>
</dbReference>
<keyword evidence="3 7" id="KW-0597">Phosphoprotein</keyword>
<dbReference type="SMART" id="SM00388">
    <property type="entry name" value="HisKA"/>
    <property type="match status" value="1"/>
</dbReference>
<keyword evidence="4" id="KW-0808">Transferase</keyword>
<dbReference type="InterPro" id="IPR013656">
    <property type="entry name" value="PAS_4"/>
</dbReference>
<dbReference type="PROSITE" id="PS50110">
    <property type="entry name" value="RESPONSE_REGULATORY"/>
    <property type="match status" value="1"/>
</dbReference>
<evidence type="ECO:0000256" key="4">
    <source>
        <dbReference type="ARBA" id="ARBA00022679"/>
    </source>
</evidence>
<dbReference type="EMBL" id="CP055156">
    <property type="protein sequence ID" value="QNF32167.1"/>
    <property type="molecule type" value="Genomic_DNA"/>
</dbReference>
<feature type="domain" description="PAC" evidence="11">
    <location>
        <begin position="759"/>
        <end position="811"/>
    </location>
</feature>
<dbReference type="InterPro" id="IPR029016">
    <property type="entry name" value="GAF-like_dom_sf"/>
</dbReference>